<reference evidence="2" key="1">
    <citation type="submission" date="2019-06" db="EMBL/GenBank/DDBJ databases">
        <authorList>
            <person name="Zheng W."/>
        </authorList>
    </citation>
    <scope>NUCLEOTIDE SEQUENCE</scope>
    <source>
        <strain evidence="2">QDHG01</strain>
    </source>
</reference>
<feature type="compositionally biased region" description="Low complexity" evidence="1">
    <location>
        <begin position="300"/>
        <end position="315"/>
    </location>
</feature>
<accession>A0A8J8NMP1</accession>
<evidence type="ECO:0000256" key="1">
    <source>
        <dbReference type="SAM" id="MobiDB-lite"/>
    </source>
</evidence>
<proteinExistence type="predicted"/>
<feature type="compositionally biased region" description="Basic and acidic residues" evidence="1">
    <location>
        <begin position="231"/>
        <end position="241"/>
    </location>
</feature>
<sequence length="430" mass="47751">MNSLLTSKLLSCITSLERVKLQEAIAKPSPDLLSISLLFPDNPTSTPARYLITHPVSWNLESFLSAYRQDLYPNYASVTPRVLSQNTLLLQLSDELLESLTTHPRLGKWAEIPGALMTARNYEAAYADMCIFEYYTGQEGVSELVKMCKEAPTMVVCESKDFDKTTGGFINLSKPALKQEAAAAAQRSPHSSDSSEESDSSESLSSLQPEEEKVFDPDQPSSQSLSSLNSQEREQINRKQAIESAKLTRKRPGTATVPKHMKVQNPEKLCTVEKKVPKNLMSYGIKKVQKDAKSVTAAQSPAKLPKLQPKQPKSATTTERFRCSKELALIDSLFKSTTLTSFNHLVTSANESFDPLYSLPSPTSHILKAKKGAKYINVVCSVCSNFRLWFTEAPETGQINFDRVINTMHIREQHEKKGLMPADPTTIVSL</sequence>
<name>A0A8J8NMP1_HALGN</name>
<feature type="region of interest" description="Disordered" evidence="1">
    <location>
        <begin position="180"/>
        <end position="261"/>
    </location>
</feature>
<dbReference type="Proteomes" id="UP000785679">
    <property type="component" value="Unassembled WGS sequence"/>
</dbReference>
<feature type="compositionally biased region" description="Low complexity" evidence="1">
    <location>
        <begin position="217"/>
        <end position="228"/>
    </location>
</feature>
<protein>
    <submittedName>
        <fullName evidence="2">Uncharacterized protein</fullName>
    </submittedName>
</protein>
<gene>
    <name evidence="2" type="ORF">FGO68_gene4246</name>
</gene>
<keyword evidence="3" id="KW-1185">Reference proteome</keyword>
<dbReference type="AlphaFoldDB" id="A0A8J8NMP1"/>
<feature type="region of interest" description="Disordered" evidence="1">
    <location>
        <begin position="294"/>
        <end position="318"/>
    </location>
</feature>
<organism evidence="2 3">
    <name type="scientific">Halteria grandinella</name>
    <dbReference type="NCBI Taxonomy" id="5974"/>
    <lineage>
        <taxon>Eukaryota</taxon>
        <taxon>Sar</taxon>
        <taxon>Alveolata</taxon>
        <taxon>Ciliophora</taxon>
        <taxon>Intramacronucleata</taxon>
        <taxon>Spirotrichea</taxon>
        <taxon>Stichotrichia</taxon>
        <taxon>Sporadotrichida</taxon>
        <taxon>Halteriidae</taxon>
        <taxon>Halteria</taxon>
    </lineage>
</organism>
<evidence type="ECO:0000313" key="2">
    <source>
        <dbReference type="EMBL" id="TNV78412.1"/>
    </source>
</evidence>
<dbReference type="EMBL" id="RRYP01010394">
    <property type="protein sequence ID" value="TNV78412.1"/>
    <property type="molecule type" value="Genomic_DNA"/>
</dbReference>
<evidence type="ECO:0000313" key="3">
    <source>
        <dbReference type="Proteomes" id="UP000785679"/>
    </source>
</evidence>
<comment type="caution">
    <text evidence="2">The sequence shown here is derived from an EMBL/GenBank/DDBJ whole genome shotgun (WGS) entry which is preliminary data.</text>
</comment>
<feature type="compositionally biased region" description="Low complexity" evidence="1">
    <location>
        <begin position="181"/>
        <end position="192"/>
    </location>
</feature>